<dbReference type="AlphaFoldDB" id="A0A132NXS3"/>
<dbReference type="PANTHER" id="PTHR24184">
    <property type="entry name" value="SI:CH211-189E2.2"/>
    <property type="match status" value="1"/>
</dbReference>
<evidence type="ECO:0000313" key="1">
    <source>
        <dbReference type="EMBL" id="KWX14868.1"/>
    </source>
</evidence>
<dbReference type="Pfam" id="PF12796">
    <property type="entry name" value="Ank_2"/>
    <property type="match status" value="1"/>
</dbReference>
<dbReference type="SUPFAM" id="SSF48403">
    <property type="entry name" value="Ankyrin repeat"/>
    <property type="match status" value="1"/>
</dbReference>
<dbReference type="PANTHER" id="PTHR24184:SF11">
    <property type="entry name" value="ANKYRIN REPEAT AND SOCS BOX CONTAINING 3"/>
    <property type="match status" value="1"/>
</dbReference>
<protein>
    <submittedName>
        <fullName evidence="1">Protein 21.1</fullName>
    </submittedName>
</protein>
<dbReference type="EMBL" id="JXTI01000020">
    <property type="protein sequence ID" value="KWX14868.1"/>
    <property type="molecule type" value="Genomic_DNA"/>
</dbReference>
<gene>
    <name evidence="1" type="ORF">QR46_1079</name>
</gene>
<sequence>MGKGIHTKQKVILDPMLFPPQEVWFRAVNEGDINTVTHMLQRNAKTMNEYGETALMRAVKNSDTALVSVLVQHEAGCFHGRNGSTALMQAAARNMADITAILAPYEAKLLARKRVSAIMIAAENNAASALFHLLPYYDGGRDEDGMTALDYAAQTNAYESAILLAGSGKHPPEHILASSNRASDRTASILALMSRAQSGEGADLPEVMLKYNSLCGKHERMRGALSLLLGADYSDDKDLVSMANLKREEIKKLQISLLDREAELAALRKHYVTRLQQHEQSIEKDILTKTDTTNLATELCFYKNRYKEICSSSLFKHTYPTEEVTGAVCETVNADILYKHKRLESLVEELERLKAMQKRVDSLTASPIYKSNNSLMDSSRNYLRDSFSMHEGRRYSDTSDLGHNISPKVGMSYRVST</sequence>
<accession>A0A132NXS3</accession>
<organism evidence="1 2">
    <name type="scientific">Giardia duodenalis assemblage B</name>
    <dbReference type="NCBI Taxonomy" id="1394984"/>
    <lineage>
        <taxon>Eukaryota</taxon>
        <taxon>Metamonada</taxon>
        <taxon>Diplomonadida</taxon>
        <taxon>Hexamitidae</taxon>
        <taxon>Giardiinae</taxon>
        <taxon>Giardia</taxon>
    </lineage>
</organism>
<dbReference type="Proteomes" id="UP000070089">
    <property type="component" value="Unassembled WGS sequence"/>
</dbReference>
<dbReference type="InterPro" id="IPR036770">
    <property type="entry name" value="Ankyrin_rpt-contain_sf"/>
</dbReference>
<reference evidence="1 2" key="1">
    <citation type="journal article" date="2015" name="Mol. Biochem. Parasitol.">
        <title>Identification of polymorphic genes for use in assemblage B genotyping assays through comparative genomics of multiple assemblage B Giardia duodenalis isolates.</title>
        <authorList>
            <person name="Wielinga C."/>
            <person name="Thompson R.C."/>
            <person name="Monis P."/>
            <person name="Ryan U."/>
        </authorList>
    </citation>
    <scope>NUCLEOTIDE SEQUENCE [LARGE SCALE GENOMIC DNA]</scope>
    <source>
        <strain evidence="1 2">BAH15c1</strain>
    </source>
</reference>
<dbReference type="Gene3D" id="1.25.40.20">
    <property type="entry name" value="Ankyrin repeat-containing domain"/>
    <property type="match status" value="1"/>
</dbReference>
<name>A0A132NXS3_GIAIN</name>
<dbReference type="SMART" id="SM00248">
    <property type="entry name" value="ANK"/>
    <property type="match status" value="3"/>
</dbReference>
<proteinExistence type="predicted"/>
<dbReference type="OrthoDB" id="10254431at2759"/>
<comment type="caution">
    <text evidence="1">The sequence shown here is derived from an EMBL/GenBank/DDBJ whole genome shotgun (WGS) entry which is preliminary data.</text>
</comment>
<dbReference type="InterPro" id="IPR002110">
    <property type="entry name" value="Ankyrin_rpt"/>
</dbReference>
<evidence type="ECO:0000313" key="2">
    <source>
        <dbReference type="Proteomes" id="UP000070089"/>
    </source>
</evidence>
<dbReference type="VEuPathDB" id="GiardiaDB:QR46_1079"/>